<evidence type="ECO:0000313" key="2">
    <source>
        <dbReference type="Proteomes" id="UP000276133"/>
    </source>
</evidence>
<keyword evidence="2" id="KW-1185">Reference proteome</keyword>
<reference evidence="1 2" key="1">
    <citation type="journal article" date="2018" name="Sci. Rep.">
        <title>Genomic signatures of local adaptation to the degree of environmental predictability in rotifers.</title>
        <authorList>
            <person name="Franch-Gras L."/>
            <person name="Hahn C."/>
            <person name="Garcia-Roger E.M."/>
            <person name="Carmona M.J."/>
            <person name="Serra M."/>
            <person name="Gomez A."/>
        </authorList>
    </citation>
    <scope>NUCLEOTIDE SEQUENCE [LARGE SCALE GENOMIC DNA]</scope>
    <source>
        <strain evidence="1">HYR1</strain>
    </source>
</reference>
<dbReference type="Proteomes" id="UP000276133">
    <property type="component" value="Unassembled WGS sequence"/>
</dbReference>
<sequence length="16" mass="1890">MYQLLQFTEHVLVGPD</sequence>
<gene>
    <name evidence="1" type="ORF">BpHYR1_043159</name>
</gene>
<comment type="caution">
    <text evidence="1">The sequence shown here is derived from an EMBL/GenBank/DDBJ whole genome shotgun (WGS) entry which is preliminary data.</text>
</comment>
<organism evidence="1 2">
    <name type="scientific">Brachionus plicatilis</name>
    <name type="common">Marine rotifer</name>
    <name type="synonym">Brachionus muelleri</name>
    <dbReference type="NCBI Taxonomy" id="10195"/>
    <lineage>
        <taxon>Eukaryota</taxon>
        <taxon>Metazoa</taxon>
        <taxon>Spiralia</taxon>
        <taxon>Gnathifera</taxon>
        <taxon>Rotifera</taxon>
        <taxon>Eurotatoria</taxon>
        <taxon>Monogononta</taxon>
        <taxon>Pseudotrocha</taxon>
        <taxon>Ploima</taxon>
        <taxon>Brachionidae</taxon>
        <taxon>Brachionus</taxon>
    </lineage>
</organism>
<proteinExistence type="predicted"/>
<name>A0A3M7PWL9_BRAPC</name>
<accession>A0A3M7PWL9</accession>
<evidence type="ECO:0000313" key="1">
    <source>
        <dbReference type="EMBL" id="RNA03175.1"/>
    </source>
</evidence>
<dbReference type="AlphaFoldDB" id="A0A3M7PWL9"/>
<dbReference type="EMBL" id="REGN01008604">
    <property type="protein sequence ID" value="RNA03175.1"/>
    <property type="molecule type" value="Genomic_DNA"/>
</dbReference>
<protein>
    <submittedName>
        <fullName evidence="1">Uncharacterized protein</fullName>
    </submittedName>
</protein>